<sequence>MKYFYLLGLSSVLTFSSAVAQSKTGYINFQELIMQMPETKVANDSLNVMELRLNNDLQGLVKEYTKKMQELDSLGSKMHNEVLLEVKTKEIRSAQENIQHYREQASQTLADREKVLLAPIMDKAKKTLKAVANEKGYTLVIDNSKEAVLVSAESDDLMPAVKLKMGLK</sequence>
<dbReference type="Gene3D" id="3.30.910.20">
    <property type="entry name" value="Skp domain"/>
    <property type="match status" value="1"/>
</dbReference>
<name>A0A3E1Y4V0_9BACT</name>
<dbReference type="InterPro" id="IPR024930">
    <property type="entry name" value="Skp_dom_sf"/>
</dbReference>
<dbReference type="OrthoDB" id="1524711at2"/>
<evidence type="ECO:0000256" key="3">
    <source>
        <dbReference type="SAM" id="Coils"/>
    </source>
</evidence>
<evidence type="ECO:0000313" key="5">
    <source>
        <dbReference type="EMBL" id="RFS19704.1"/>
    </source>
</evidence>
<feature type="chain" id="PRO_5017832815" evidence="4">
    <location>
        <begin position="21"/>
        <end position="168"/>
    </location>
</feature>
<dbReference type="InterPro" id="IPR005632">
    <property type="entry name" value="Chaperone_Skp"/>
</dbReference>
<comment type="caution">
    <text evidence="5">The sequence shown here is derived from an EMBL/GenBank/DDBJ whole genome shotgun (WGS) entry which is preliminary data.</text>
</comment>
<dbReference type="GO" id="GO:0050821">
    <property type="term" value="P:protein stabilization"/>
    <property type="evidence" value="ECO:0007669"/>
    <property type="project" value="TreeGrafter"/>
</dbReference>
<accession>A0A3E1Y4V0</accession>
<feature type="signal peptide" evidence="4">
    <location>
        <begin position="1"/>
        <end position="20"/>
    </location>
</feature>
<feature type="coiled-coil region" evidence="3">
    <location>
        <begin position="54"/>
        <end position="111"/>
    </location>
</feature>
<dbReference type="RefSeq" id="WP_116977892.1">
    <property type="nucleotide sequence ID" value="NZ_QPMM01000012.1"/>
</dbReference>
<dbReference type="PANTHER" id="PTHR35089:SF1">
    <property type="entry name" value="CHAPERONE PROTEIN SKP"/>
    <property type="match status" value="1"/>
</dbReference>
<dbReference type="PANTHER" id="PTHR35089">
    <property type="entry name" value="CHAPERONE PROTEIN SKP"/>
    <property type="match status" value="1"/>
</dbReference>
<keyword evidence="6" id="KW-1185">Reference proteome</keyword>
<organism evidence="5 6">
    <name type="scientific">Chitinophaga silvatica</name>
    <dbReference type="NCBI Taxonomy" id="2282649"/>
    <lineage>
        <taxon>Bacteria</taxon>
        <taxon>Pseudomonadati</taxon>
        <taxon>Bacteroidota</taxon>
        <taxon>Chitinophagia</taxon>
        <taxon>Chitinophagales</taxon>
        <taxon>Chitinophagaceae</taxon>
        <taxon>Chitinophaga</taxon>
    </lineage>
</organism>
<dbReference type="Pfam" id="PF03938">
    <property type="entry name" value="OmpH"/>
    <property type="match status" value="1"/>
</dbReference>
<proteinExistence type="inferred from homology"/>
<comment type="similarity">
    <text evidence="1">Belongs to the Skp family.</text>
</comment>
<dbReference type="EMBL" id="QPMM01000012">
    <property type="protein sequence ID" value="RFS19704.1"/>
    <property type="molecule type" value="Genomic_DNA"/>
</dbReference>
<dbReference type="GO" id="GO:0051082">
    <property type="term" value="F:unfolded protein binding"/>
    <property type="evidence" value="ECO:0007669"/>
    <property type="project" value="InterPro"/>
</dbReference>
<dbReference type="SMART" id="SM00935">
    <property type="entry name" value="OmpH"/>
    <property type="match status" value="1"/>
</dbReference>
<evidence type="ECO:0000256" key="4">
    <source>
        <dbReference type="SAM" id="SignalP"/>
    </source>
</evidence>
<keyword evidence="2 4" id="KW-0732">Signal</keyword>
<protein>
    <submittedName>
        <fullName evidence="5">OmpH family outer membrane protein</fullName>
    </submittedName>
</protein>
<evidence type="ECO:0000313" key="6">
    <source>
        <dbReference type="Proteomes" id="UP000260644"/>
    </source>
</evidence>
<keyword evidence="3" id="KW-0175">Coiled coil</keyword>
<evidence type="ECO:0000256" key="2">
    <source>
        <dbReference type="ARBA" id="ARBA00022729"/>
    </source>
</evidence>
<evidence type="ECO:0000256" key="1">
    <source>
        <dbReference type="ARBA" id="ARBA00009091"/>
    </source>
</evidence>
<dbReference type="SUPFAM" id="SSF111384">
    <property type="entry name" value="OmpH-like"/>
    <property type="match status" value="1"/>
</dbReference>
<dbReference type="Proteomes" id="UP000260644">
    <property type="component" value="Unassembled WGS sequence"/>
</dbReference>
<dbReference type="GO" id="GO:0005829">
    <property type="term" value="C:cytosol"/>
    <property type="evidence" value="ECO:0007669"/>
    <property type="project" value="TreeGrafter"/>
</dbReference>
<dbReference type="AlphaFoldDB" id="A0A3E1Y4V0"/>
<gene>
    <name evidence="5" type="ORF">DVR12_21615</name>
</gene>
<reference evidence="5 6" key="1">
    <citation type="submission" date="2018-07" db="EMBL/GenBank/DDBJ databases">
        <title>Chitinophaga K2CV101002-2 sp. nov., isolated from a monsoon evergreen broad-leaved forest soil.</title>
        <authorList>
            <person name="Lv Y."/>
        </authorList>
    </citation>
    <scope>NUCLEOTIDE SEQUENCE [LARGE SCALE GENOMIC DNA]</scope>
    <source>
        <strain evidence="5 6">GDMCC 1.1288</strain>
    </source>
</reference>